<dbReference type="EMBL" id="JBDKWZ010000002">
    <property type="protein sequence ID" value="MEN7547147.1"/>
    <property type="molecule type" value="Genomic_DNA"/>
</dbReference>
<evidence type="ECO:0000313" key="4">
    <source>
        <dbReference type="Proteomes" id="UP001403385"/>
    </source>
</evidence>
<feature type="active site" evidence="1">
    <location>
        <position position="284"/>
    </location>
</feature>
<dbReference type="Pfam" id="PF00561">
    <property type="entry name" value="Abhydrolase_1"/>
    <property type="match status" value="1"/>
</dbReference>
<dbReference type="RefSeq" id="WP_346819933.1">
    <property type="nucleotide sequence ID" value="NZ_JBDKWZ010000002.1"/>
</dbReference>
<accession>A0AAW9S0I0</accession>
<evidence type="ECO:0000256" key="1">
    <source>
        <dbReference type="PIRSR" id="PIRSR000443-1"/>
    </source>
</evidence>
<gene>
    <name evidence="3" type="ORF">AAG747_04465</name>
</gene>
<evidence type="ECO:0000313" key="3">
    <source>
        <dbReference type="EMBL" id="MEN7547147.1"/>
    </source>
</evidence>
<dbReference type="InterPro" id="IPR008220">
    <property type="entry name" value="HAT_MetX-like"/>
</dbReference>
<dbReference type="Proteomes" id="UP001403385">
    <property type="component" value="Unassembled WGS sequence"/>
</dbReference>
<feature type="active site" description="Nucleophile" evidence="1">
    <location>
        <position position="129"/>
    </location>
</feature>
<organism evidence="3 4">
    <name type="scientific">Rapidithrix thailandica</name>
    <dbReference type="NCBI Taxonomy" id="413964"/>
    <lineage>
        <taxon>Bacteria</taxon>
        <taxon>Pseudomonadati</taxon>
        <taxon>Bacteroidota</taxon>
        <taxon>Cytophagia</taxon>
        <taxon>Cytophagales</taxon>
        <taxon>Flammeovirgaceae</taxon>
        <taxon>Rapidithrix</taxon>
    </lineage>
</organism>
<feature type="active site" evidence="1">
    <location>
        <position position="313"/>
    </location>
</feature>
<evidence type="ECO:0000259" key="2">
    <source>
        <dbReference type="Pfam" id="PF00561"/>
    </source>
</evidence>
<dbReference type="InterPro" id="IPR000073">
    <property type="entry name" value="AB_hydrolase_1"/>
</dbReference>
<dbReference type="GO" id="GO:0016747">
    <property type="term" value="F:acyltransferase activity, transferring groups other than amino-acyl groups"/>
    <property type="evidence" value="ECO:0007669"/>
    <property type="project" value="InterPro"/>
</dbReference>
<feature type="domain" description="AB hydrolase-1" evidence="2">
    <location>
        <begin position="61"/>
        <end position="315"/>
    </location>
</feature>
<protein>
    <submittedName>
        <fullName evidence="3">Alpha/beta fold hydrolase</fullName>
    </submittedName>
</protein>
<proteinExistence type="predicted"/>
<dbReference type="AlphaFoldDB" id="A0AAW9S0I0"/>
<keyword evidence="3" id="KW-0378">Hydrolase</keyword>
<sequence length="337" mass="37978">MKTAKNFRLPNFKLQNGQVVPELNLVYQTYGRLNAAKDNVIVYPTWFAGQHPDNEWLIGKGKALDPEKYFIIIPNMFGNGLSSSPSNMRGDLRGARFPEITIYDNVIAQYRLVTEQFGISKIKLITGWSLAAMQTFHWAVAFPAMIEKIAPFGGASHGPAQFKIIYNAVKNALKTDCEWNEGEYKQNPEKGLRAMAQTYCPWGYSFAFFHEKLYLKDPEISSVEDFVEKNWEKAFLQLDANDLLAMLETGQKGNVGNLAPFKGDHLKALKSIKAQTLIMSGSMDLLFPKEVNEEEAQYISGAKMVVVDSKAGHEFGIGFHEQENIFIDQQLKAFLAK</sequence>
<comment type="caution">
    <text evidence="3">The sequence shown here is derived from an EMBL/GenBank/DDBJ whole genome shotgun (WGS) entry which is preliminary data.</text>
</comment>
<keyword evidence="4" id="KW-1185">Reference proteome</keyword>
<dbReference type="InterPro" id="IPR029058">
    <property type="entry name" value="AB_hydrolase_fold"/>
</dbReference>
<dbReference type="SUPFAM" id="SSF53474">
    <property type="entry name" value="alpha/beta-Hydrolases"/>
    <property type="match status" value="1"/>
</dbReference>
<dbReference type="GO" id="GO:0016787">
    <property type="term" value="F:hydrolase activity"/>
    <property type="evidence" value="ECO:0007669"/>
    <property type="project" value="UniProtKB-KW"/>
</dbReference>
<dbReference type="NCBIfam" id="NF005757">
    <property type="entry name" value="PRK07581.1"/>
    <property type="match status" value="1"/>
</dbReference>
<name>A0AAW9S0I0_9BACT</name>
<dbReference type="Gene3D" id="3.40.50.1820">
    <property type="entry name" value="alpha/beta hydrolase"/>
    <property type="match status" value="1"/>
</dbReference>
<dbReference type="PIRSF" id="PIRSF000443">
    <property type="entry name" value="Homoser_Ac_trans"/>
    <property type="match status" value="1"/>
</dbReference>
<dbReference type="PANTHER" id="PTHR32268:SF15">
    <property type="entry name" value="HOMOSERINE ACETYLTRANSFERASE FAMILY PROTEIN (AFU_ORTHOLOGUE AFUA_1G15350)"/>
    <property type="match status" value="1"/>
</dbReference>
<dbReference type="PANTHER" id="PTHR32268">
    <property type="entry name" value="HOMOSERINE O-ACETYLTRANSFERASE"/>
    <property type="match status" value="1"/>
</dbReference>
<reference evidence="3 4" key="1">
    <citation type="submission" date="2024-04" db="EMBL/GenBank/DDBJ databases">
        <title>Novel genus in family Flammeovirgaceae.</title>
        <authorList>
            <person name="Nguyen T.H."/>
            <person name="Vuong T.Q."/>
            <person name="Le H."/>
            <person name="Kim S.-G."/>
        </authorList>
    </citation>
    <scope>NUCLEOTIDE SEQUENCE [LARGE SCALE GENOMIC DNA]</scope>
    <source>
        <strain evidence="3 4">JCM 23209</strain>
    </source>
</reference>